<keyword evidence="1" id="KW-0472">Membrane</keyword>
<sequence length="160" mass="17475">MPLGPLRAEIGEAFFLNALAVPQRKPSWASKEVRCSSHTCCLYSPTILLILFWILFSSVLCCGNLVNCHNFLARFLSLKRCLSSPCTNGGSEWVIGFDALACAVRISLVRSLTWESISGVELACGRYKFSCLARVVVKTFQLVLSWGGGISKLGILGKLV</sequence>
<proteinExistence type="predicted"/>
<keyword evidence="1" id="KW-0812">Transmembrane</keyword>
<protein>
    <submittedName>
        <fullName evidence="2">Uncharacterized protein</fullName>
    </submittedName>
</protein>
<keyword evidence="1" id="KW-1133">Transmembrane helix</keyword>
<dbReference type="AlphaFoldDB" id="A0A8X6W8J9"/>
<evidence type="ECO:0000256" key="1">
    <source>
        <dbReference type="SAM" id="Phobius"/>
    </source>
</evidence>
<gene>
    <name evidence="2" type="ORF">TNCV_4066031</name>
</gene>
<accession>A0A8X6W8J9</accession>
<dbReference type="EMBL" id="BMAU01021392">
    <property type="protein sequence ID" value="GFY30353.1"/>
    <property type="molecule type" value="Genomic_DNA"/>
</dbReference>
<evidence type="ECO:0000313" key="3">
    <source>
        <dbReference type="Proteomes" id="UP000887159"/>
    </source>
</evidence>
<keyword evidence="3" id="KW-1185">Reference proteome</keyword>
<dbReference type="Proteomes" id="UP000887159">
    <property type="component" value="Unassembled WGS sequence"/>
</dbReference>
<reference evidence="2" key="1">
    <citation type="submission" date="2020-08" db="EMBL/GenBank/DDBJ databases">
        <title>Multicomponent nature underlies the extraordinary mechanical properties of spider dragline silk.</title>
        <authorList>
            <person name="Kono N."/>
            <person name="Nakamura H."/>
            <person name="Mori M."/>
            <person name="Yoshida Y."/>
            <person name="Ohtoshi R."/>
            <person name="Malay A.D."/>
            <person name="Moran D.A.P."/>
            <person name="Tomita M."/>
            <person name="Numata K."/>
            <person name="Arakawa K."/>
        </authorList>
    </citation>
    <scope>NUCLEOTIDE SEQUENCE</scope>
</reference>
<feature type="transmembrane region" description="Helical" evidence="1">
    <location>
        <begin position="40"/>
        <end position="60"/>
    </location>
</feature>
<name>A0A8X6W8J9_TRICX</name>
<evidence type="ECO:0000313" key="2">
    <source>
        <dbReference type="EMBL" id="GFY30353.1"/>
    </source>
</evidence>
<organism evidence="2 3">
    <name type="scientific">Trichonephila clavipes</name>
    <name type="common">Golden silk orbweaver</name>
    <name type="synonym">Nephila clavipes</name>
    <dbReference type="NCBI Taxonomy" id="2585209"/>
    <lineage>
        <taxon>Eukaryota</taxon>
        <taxon>Metazoa</taxon>
        <taxon>Ecdysozoa</taxon>
        <taxon>Arthropoda</taxon>
        <taxon>Chelicerata</taxon>
        <taxon>Arachnida</taxon>
        <taxon>Araneae</taxon>
        <taxon>Araneomorphae</taxon>
        <taxon>Entelegynae</taxon>
        <taxon>Araneoidea</taxon>
        <taxon>Nephilidae</taxon>
        <taxon>Trichonephila</taxon>
    </lineage>
</organism>
<comment type="caution">
    <text evidence="2">The sequence shown here is derived from an EMBL/GenBank/DDBJ whole genome shotgun (WGS) entry which is preliminary data.</text>
</comment>